<dbReference type="InterPro" id="IPR053155">
    <property type="entry name" value="F-pilin_assembly_TraC"/>
</dbReference>
<dbReference type="InterPro" id="IPR043964">
    <property type="entry name" value="P-loop_TraG"/>
</dbReference>
<dbReference type="InterPro" id="IPR027417">
    <property type="entry name" value="P-loop_NTPase"/>
</dbReference>
<dbReference type="PANTHER" id="PTHR38467">
    <property type="match status" value="1"/>
</dbReference>
<dbReference type="Gene3D" id="3.40.50.300">
    <property type="entry name" value="P-loop containing nucleotide triphosphate hydrolases"/>
    <property type="match status" value="1"/>
</dbReference>
<feature type="region of interest" description="Disordered" evidence="1">
    <location>
        <begin position="1"/>
        <end position="40"/>
    </location>
</feature>
<dbReference type="Gene3D" id="1.10.8.730">
    <property type="match status" value="1"/>
</dbReference>
<dbReference type="InterPro" id="IPR014121">
    <property type="entry name" value="TraN_Ftype"/>
</dbReference>
<organism evidence="3 4">
    <name type="scientific">Symbiodinium pilosum</name>
    <name type="common">Dinoflagellate</name>
    <dbReference type="NCBI Taxonomy" id="2952"/>
    <lineage>
        <taxon>Eukaryota</taxon>
        <taxon>Sar</taxon>
        <taxon>Alveolata</taxon>
        <taxon>Dinophyceae</taxon>
        <taxon>Suessiales</taxon>
        <taxon>Symbiodiniaceae</taxon>
        <taxon>Symbiodinium</taxon>
    </lineage>
</organism>
<dbReference type="Pfam" id="PF19044">
    <property type="entry name" value="P-loop_TraG"/>
    <property type="match status" value="1"/>
</dbReference>
<name>A0A812VIZ9_SYMPI</name>
<feature type="compositionally biased region" description="Basic and acidic residues" evidence="1">
    <location>
        <begin position="1"/>
        <end position="29"/>
    </location>
</feature>
<accession>A0A812VIZ9</accession>
<evidence type="ECO:0000313" key="3">
    <source>
        <dbReference type="EMBL" id="CAE7635213.1"/>
    </source>
</evidence>
<dbReference type="Pfam" id="PF06986">
    <property type="entry name" value="F_T4SS_TraN"/>
    <property type="match status" value="1"/>
</dbReference>
<protein>
    <submittedName>
        <fullName evidence="3">TraC protein</fullName>
    </submittedName>
</protein>
<dbReference type="Proteomes" id="UP000649617">
    <property type="component" value="Unassembled WGS sequence"/>
</dbReference>
<feature type="domain" description="TraG P-loop" evidence="2">
    <location>
        <begin position="470"/>
        <end position="856"/>
    </location>
</feature>
<reference evidence="3" key="1">
    <citation type="submission" date="2021-02" db="EMBL/GenBank/DDBJ databases">
        <authorList>
            <person name="Dougan E. K."/>
            <person name="Rhodes N."/>
            <person name="Thang M."/>
            <person name="Chan C."/>
        </authorList>
    </citation>
    <scope>NUCLEOTIDE SEQUENCE</scope>
</reference>
<dbReference type="SUPFAM" id="SSF52540">
    <property type="entry name" value="P-loop containing nucleoside triphosphate hydrolases"/>
    <property type="match status" value="1"/>
</dbReference>
<comment type="caution">
    <text evidence="3">The sequence shown here is derived from an EMBL/GenBank/DDBJ whole genome shotgun (WGS) entry which is preliminary data.</text>
</comment>
<dbReference type="PANTHER" id="PTHR38467:SF1">
    <property type="entry name" value="CONJUGATIVE TRANSFER: ASSEMBLY"/>
    <property type="match status" value="1"/>
</dbReference>
<evidence type="ECO:0000313" key="4">
    <source>
        <dbReference type="Proteomes" id="UP000649617"/>
    </source>
</evidence>
<proteinExistence type="predicted"/>
<evidence type="ECO:0000259" key="2">
    <source>
        <dbReference type="Pfam" id="PF19044"/>
    </source>
</evidence>
<gene>
    <name evidence="3" type="primary">traC</name>
    <name evidence="3" type="ORF">SPIL2461_LOCUS16722</name>
</gene>
<dbReference type="OrthoDB" id="10616065at2759"/>
<evidence type="ECO:0000256" key="1">
    <source>
        <dbReference type="SAM" id="MobiDB-lite"/>
    </source>
</evidence>
<dbReference type="InterPro" id="IPR025955">
    <property type="entry name" value="TraC/Conjuga_ATPase"/>
</dbReference>
<keyword evidence="4" id="KW-1185">Reference proteome</keyword>
<dbReference type="Pfam" id="PF11130">
    <property type="entry name" value="TraC_F_IV"/>
    <property type="match status" value="1"/>
</dbReference>
<dbReference type="EMBL" id="CAJNIZ010042748">
    <property type="protein sequence ID" value="CAE7635213.1"/>
    <property type="molecule type" value="Genomic_DNA"/>
</dbReference>
<sequence length="2062" mass="224890">MAEIARKAGVDIERESPVGKRRGLAHDDEPVGLPPSNPNDDEASLFKQVRNFLFGDNGGARYSDLEKLCDRSGLSDYLPWKLYRREDHAYLNVNNTVGYLWECTPIPFAGLNEVKQLESLIRADFPKDTVLQFCFYSDHDVTGFVDAFQRNKTRRDPLVKKNIEAYSDFLEEGADGIRKCHGIPLRNFRLFVALYSKGQLSEDIVSITEEMLTGAHLYPRRLPIEGFLQFARNLLNGRKHGGSIGTFDESLPIRKQIISADTDIDFRTQPYRLGNMYAKCLTPKANPKRVDPLKSNTLIGGIRGVSEDAEQITSPFLWTCSIIFDDLKFSLHQKASMTMMQKSGGSFAAAIQRRMEEFGWALDKFESDRFVTIVPSLWVFDEDPQKLRDSASRIKRIWESKDFVMQEETIMSKALLIASLPFGLYTDRGNVGKMERSFICHAAAVARYLPIQGDFRGASEPVLAYVGRKGQHIGVDLFDNRSNNHNFLVAAESGSGKSFQLNNLCGNYYATNALIRIVDIGYSYEKLCNTCHGRFMDFGKEKPVINPFMGAHRDEEDKQKNQVAAANIVAEMAYSASGAALSETEWTLIKGAVNAAFRSGNVERGVDYAEEWLRKFPEMSPDMDGQDVEFARSKAHELAFNLRDFTSKGQYGSFFNGPSTFDIATDEFVVLELDQLKGVKELFTVVVMQVMNSVTQDLYLSDRSDRRFILFEEAASFLKQNGVHDLSRLAMIIEEGFRRARKYHGSFGVVLQSMVDLKSFGSIGDVLLNNAAYKFMLEGKDYPKAISEGLIDYQGLAVELLTSIKNNKPRYSEMFLETPFGAGVARLVVDPWNYWVNTSAGDEVAAFNKLIKQGKTPIEAISELSGIDVTAAGDAAASFQQIVGTPQAIQDNLTNPLLSDAQMQTPDGVAFDAQLICQQEDGFMEVLITPSATGDIGGIHIQQDTTMDGVYDRVYSTPTHVSGVCANGFVSCTPGTWDNCRNYQWTARDNNHLDVVEVGLSQLGGCYCLNNYCGAGLLVSNLDTTVAAIGGGAAAALATNNPYYAITNVRVNGPTAEYFGQNTAQCGAPGPSPLTRYFAAPVTLSGDATAAATADDVYQLIAGTPAATQSDLTQVDCDIRRSVTMDEIDLNDIIDYNSGSGSVSPCGANCLQLILGTVGDNYWGPAACSMFEHNVQFNVLRPDRIVSASLTRANWDDWIQVRANSDLIWSGPNPWLGHGNPPGRCERLTNWNQTPNVNFTNSLTAGGLVDFNIRVAVAGFGEGYAYARVIVDTSCELQPDVVLDGCQAYQADPECNLLDEVVDGVETVRNNTATGLTPIPATRTISGVACSADVTRDWWDKRRTYECVSNNDYDFTSDLERKAFIQASATPTEYQDRIADVDTGAITITDGTMVLIDEVPVPACVSACKTRRERIRNDVGRSGVVSDSNTEPATYDMLYHECDQSNVCPLGAGEEIVKDCGHPMFKRHSTTCSVIAWFLTACLALGPVTLSADPIVCVEDLNGNGDTTEPGEMAGCVGSDQLCPINATDCTPGVTEVCPIAGNVCRAGVCNTPGTCEAIDVFGSPIYFCPTITGGGGFFGNDLGACTTACASAMQVCTAAPGDYTCPLGNEFACIDNAGVQQCSANACVDLAISPPVDTPLQGQGTMLIDDGDRDQDGYCLGATVIFNGRAMECLPSGLSTAFQDCCEAQGEIYTDSTGSAVQSTLTNKAIIATFQAATTAYGAYSAAVASGASTGAAASAGATAAGDVFAVAFDPTTLVIAIAVALVLEWLTRACPQESLEAAALVASEYCVELGSYCKRRILGSCVQRGRTQCCFNSKLAKIIHEQGRVQLSTFPNGFGDIEAPDCRGFTPEEFQALDFSKIDLTEYYDDITQASDAVIQQTIQDGVLAESVTVGQTYPIAERDALEEIEGRAKAVDWAKALENVTWSAKNGYLVPRAAVDQTRHYVPWYTIEFDVRDQFGQVIYPKGFQFNVLEHISLPYRVVVINPSDVAWVKPRLKDSDMVILTNGDFEEASEVLERPTFMLDAKTKTRLGIEAVPSIVTQFGDRFVVEEFFVEVES</sequence>